<feature type="compositionally biased region" description="Pro residues" evidence="1">
    <location>
        <begin position="47"/>
        <end position="66"/>
    </location>
</feature>
<reference evidence="3" key="2">
    <citation type="journal article" date="2023" name="Science">
        <title>Genomic signatures of disease resistance in endangered staghorn corals.</title>
        <authorList>
            <person name="Vollmer S.V."/>
            <person name="Selwyn J.D."/>
            <person name="Despard B.A."/>
            <person name="Roesel C.L."/>
        </authorList>
    </citation>
    <scope>NUCLEOTIDE SEQUENCE</scope>
    <source>
        <strain evidence="3">K2</strain>
    </source>
</reference>
<dbReference type="SUPFAM" id="SSF101690">
    <property type="entry name" value="PAZ domain"/>
    <property type="match status" value="1"/>
</dbReference>
<dbReference type="Gene3D" id="3.40.50.2300">
    <property type="match status" value="1"/>
</dbReference>
<comment type="caution">
    <text evidence="3">The sequence shown here is derived from an EMBL/GenBank/DDBJ whole genome shotgun (WGS) entry which is preliminary data.</text>
</comment>
<dbReference type="Gene3D" id="3.30.420.10">
    <property type="entry name" value="Ribonuclease H-like superfamily/Ribonuclease H"/>
    <property type="match status" value="2"/>
</dbReference>
<evidence type="ECO:0000313" key="3">
    <source>
        <dbReference type="EMBL" id="KAK2562296.1"/>
    </source>
</evidence>
<dbReference type="InterPro" id="IPR003100">
    <property type="entry name" value="PAZ_dom"/>
</dbReference>
<feature type="domain" description="Piwi" evidence="2">
    <location>
        <begin position="475"/>
        <end position="697"/>
    </location>
</feature>
<evidence type="ECO:0000259" key="2">
    <source>
        <dbReference type="PROSITE" id="PS50822"/>
    </source>
</evidence>
<dbReference type="Pfam" id="PF02170">
    <property type="entry name" value="PAZ"/>
    <property type="match status" value="1"/>
</dbReference>
<dbReference type="PANTHER" id="PTHR22891">
    <property type="entry name" value="EUKARYOTIC TRANSLATION INITIATION FACTOR 2C"/>
    <property type="match status" value="1"/>
</dbReference>
<dbReference type="GO" id="GO:0003723">
    <property type="term" value="F:RNA binding"/>
    <property type="evidence" value="ECO:0007669"/>
    <property type="project" value="InterPro"/>
</dbReference>
<dbReference type="InterPro" id="IPR012337">
    <property type="entry name" value="RNaseH-like_sf"/>
</dbReference>
<dbReference type="Pfam" id="PF02171">
    <property type="entry name" value="Piwi"/>
    <property type="match status" value="1"/>
</dbReference>
<dbReference type="InterPro" id="IPR036397">
    <property type="entry name" value="RNaseH_sf"/>
</dbReference>
<feature type="compositionally biased region" description="Basic and acidic residues" evidence="1">
    <location>
        <begin position="83"/>
        <end position="107"/>
    </location>
</feature>
<keyword evidence="4" id="KW-1185">Reference proteome</keyword>
<dbReference type="EMBL" id="JARQWQ010000029">
    <property type="protein sequence ID" value="KAK2562296.1"/>
    <property type="molecule type" value="Genomic_DNA"/>
</dbReference>
<dbReference type="Proteomes" id="UP001249851">
    <property type="component" value="Unassembled WGS sequence"/>
</dbReference>
<protein>
    <submittedName>
        <fullName evidence="3">Piwi-like protein 1</fullName>
    </submittedName>
</protein>
<name>A0AAD9QJY5_ACRCE</name>
<dbReference type="AlphaFoldDB" id="A0AAD9QJY5"/>
<accession>A0AAD9QJY5</accession>
<gene>
    <name evidence="3" type="ORF">P5673_014567</name>
</gene>
<feature type="compositionally biased region" description="Basic residues" evidence="1">
    <location>
        <begin position="1"/>
        <end position="13"/>
    </location>
</feature>
<proteinExistence type="predicted"/>
<reference evidence="3" key="1">
    <citation type="journal article" date="2023" name="G3 (Bethesda)">
        <title>Whole genome assembly and annotation of the endangered Caribbean coral Acropora cervicornis.</title>
        <authorList>
            <person name="Selwyn J.D."/>
            <person name="Vollmer S.V."/>
        </authorList>
    </citation>
    <scope>NUCLEOTIDE SEQUENCE</scope>
    <source>
        <strain evidence="3">K2</strain>
    </source>
</reference>
<feature type="domain" description="Piwi" evidence="2">
    <location>
        <begin position="698"/>
        <end position="721"/>
    </location>
</feature>
<dbReference type="SMART" id="SM00950">
    <property type="entry name" value="Piwi"/>
    <property type="match status" value="1"/>
</dbReference>
<dbReference type="InterPro" id="IPR003165">
    <property type="entry name" value="Piwi"/>
</dbReference>
<feature type="region of interest" description="Disordered" evidence="1">
    <location>
        <begin position="1"/>
        <end position="107"/>
    </location>
</feature>
<dbReference type="CDD" id="cd04658">
    <property type="entry name" value="Piwi_piwi-like_Euk"/>
    <property type="match status" value="1"/>
</dbReference>
<dbReference type="SUPFAM" id="SSF53098">
    <property type="entry name" value="Ribonuclease H-like"/>
    <property type="match status" value="1"/>
</dbReference>
<organism evidence="3 4">
    <name type="scientific">Acropora cervicornis</name>
    <name type="common">Staghorn coral</name>
    <dbReference type="NCBI Taxonomy" id="6130"/>
    <lineage>
        <taxon>Eukaryota</taxon>
        <taxon>Metazoa</taxon>
        <taxon>Cnidaria</taxon>
        <taxon>Anthozoa</taxon>
        <taxon>Hexacorallia</taxon>
        <taxon>Scleractinia</taxon>
        <taxon>Astrocoeniina</taxon>
        <taxon>Acroporidae</taxon>
        <taxon>Acropora</taxon>
    </lineage>
</organism>
<dbReference type="SMART" id="SM00949">
    <property type="entry name" value="PAZ"/>
    <property type="match status" value="1"/>
</dbReference>
<dbReference type="Pfam" id="PF23278">
    <property type="entry name" value="Piwi_N"/>
    <property type="match status" value="1"/>
</dbReference>
<evidence type="ECO:0000313" key="4">
    <source>
        <dbReference type="Proteomes" id="UP001249851"/>
    </source>
</evidence>
<evidence type="ECO:0000256" key="1">
    <source>
        <dbReference type="SAM" id="MobiDB-lite"/>
    </source>
</evidence>
<sequence>MTGRARGRSRGRGRGGGGGDAARRPGEGPQEAQREQAAPVGRGRSRGPPPAQVPAPAPQRPPPAQAEPPTQAMAKMAVSQEQRPPRRSRDIVDDVATKPQHIVDKKGSTGGKIALLTNHFKLRTKPEFGVYQYNVSFNPEQESKRVRVALLRNQRAVIGEVHAFDGMMLYLPIRLPETNTVINLTKQNGDPVQMTITYTNDVLRDSPSMMQLFNIIFRRLELWPGYTTSIMPYETDVLLSADVSHKVLRQTTVLEFLYELYNSGRARNFYDEACKQLIGQIVLTRYRRLYSHFLSLSIVYDKQIIDMDQPLLVSRLKKIPGQKMRIQDGEILLVPELCFLTGLTDDMRNDFSLMKDLAVHTRFEPETLTLPGRVLPPEKIYQSGGRSYSYDPKTADWSREMRGMPLYSTVNLNNWLLIYSSRDSNNAKDFEQTLKKVGGPMGITVAPGIDCRIQDDRTETYLNAIKSNYSHELQMVVTILTTNRKDRYDAIKKLCCLEKPVPSQVIVGRTISKKQMLMSVSTKIAIQLNCKLGGEAWALEIPTMVVGIDTYHDSSAKGRSVGGFVASVNQTLTKYYSRVSFQHTGMEFIDALKTNMTAALRRYQEVNRDLPERIMIYRDGVGDGQLRTVVEHEVPQLKASFSEVSGGYKPKFSVIIVKKRISARLFNKGDGVNLTNPPPGTVVDTDITRKDWFDFFLGTVRVPAPCQYAHKLAFLVGQSLHKPPSHELADKLFFL</sequence>
<dbReference type="InterPro" id="IPR036085">
    <property type="entry name" value="PAZ_dom_sf"/>
</dbReference>
<dbReference type="Gene3D" id="2.170.260.10">
    <property type="entry name" value="paz domain"/>
    <property type="match status" value="1"/>
</dbReference>
<dbReference type="PROSITE" id="PS50822">
    <property type="entry name" value="PIWI"/>
    <property type="match status" value="2"/>
</dbReference>